<proteinExistence type="inferred from homology"/>
<evidence type="ECO:0000256" key="1">
    <source>
        <dbReference type="ARBA" id="ARBA00009512"/>
    </source>
</evidence>
<evidence type="ECO:0000313" key="5">
    <source>
        <dbReference type="Proteomes" id="UP000177481"/>
    </source>
</evidence>
<gene>
    <name evidence="4" type="ORF">A3A71_00915</name>
</gene>
<comment type="similarity">
    <text evidence="1">Belongs to the bacterial ribosomal protein bS6 family.</text>
</comment>
<dbReference type="Proteomes" id="UP000177481">
    <property type="component" value="Unassembled WGS sequence"/>
</dbReference>
<reference evidence="4 5" key="1">
    <citation type="journal article" date="2016" name="Nat. Commun.">
        <title>Thousands of microbial genomes shed light on interconnected biogeochemical processes in an aquifer system.</title>
        <authorList>
            <person name="Anantharaman K."/>
            <person name="Brown C.T."/>
            <person name="Hug L.A."/>
            <person name="Sharon I."/>
            <person name="Castelle C.J."/>
            <person name="Probst A.J."/>
            <person name="Thomas B.C."/>
            <person name="Singh A."/>
            <person name="Wilkins M.J."/>
            <person name="Karaoz U."/>
            <person name="Brodie E.L."/>
            <person name="Williams K.H."/>
            <person name="Hubbard S.S."/>
            <person name="Banfield J.F."/>
        </authorList>
    </citation>
    <scope>NUCLEOTIDE SEQUENCE [LARGE SCALE GENOMIC DNA]</scope>
</reference>
<dbReference type="Pfam" id="PF01250">
    <property type="entry name" value="Ribosomal_S6"/>
    <property type="match status" value="1"/>
</dbReference>
<evidence type="ECO:0000313" key="4">
    <source>
        <dbReference type="EMBL" id="OGD64602.1"/>
    </source>
</evidence>
<dbReference type="GO" id="GO:0003735">
    <property type="term" value="F:structural constituent of ribosome"/>
    <property type="evidence" value="ECO:0007669"/>
    <property type="project" value="InterPro"/>
</dbReference>
<dbReference type="EMBL" id="MEZX01000002">
    <property type="protein sequence ID" value="OGD64602.1"/>
    <property type="molecule type" value="Genomic_DNA"/>
</dbReference>
<name>A0A1F5EB18_9BACT</name>
<sequence length="121" mass="13802">MEKTEERIETIEDASEEQLYLVSALTEDSAKALSILEGHIKSSGAKVVKAEDLGPKPLAFPINKKRQLNLVSVFFTLERKDVAALTEEFRHESGINRFIITTWREDPEKKMSSRSRKPRDV</sequence>
<evidence type="ECO:0000256" key="2">
    <source>
        <dbReference type="ARBA" id="ARBA00035294"/>
    </source>
</evidence>
<evidence type="ECO:0000256" key="3">
    <source>
        <dbReference type="ARBA" id="ARBA00035520"/>
    </source>
</evidence>
<dbReference type="InterPro" id="IPR035980">
    <property type="entry name" value="Ribosomal_bS6_sf"/>
</dbReference>
<accession>A0A1F5EB18</accession>
<dbReference type="InterPro" id="IPR014717">
    <property type="entry name" value="Transl_elong_EF1B/ribsomal_bS6"/>
</dbReference>
<dbReference type="AlphaFoldDB" id="A0A1F5EB18"/>
<organism evidence="4 5">
    <name type="scientific">Candidatus Berkelbacteria bacterium RIFCSPLOWO2_01_FULL_50_28</name>
    <dbReference type="NCBI Taxonomy" id="1797471"/>
    <lineage>
        <taxon>Bacteria</taxon>
        <taxon>Candidatus Berkelbacteria</taxon>
    </lineage>
</organism>
<dbReference type="InterPro" id="IPR000529">
    <property type="entry name" value="Ribosomal_bS6"/>
</dbReference>
<protein>
    <recommendedName>
        <fullName evidence="2">Small ribosomal subunit protein bS6</fullName>
    </recommendedName>
    <alternativeName>
        <fullName evidence="3">30S ribosomal protein S6</fullName>
    </alternativeName>
</protein>
<dbReference type="GO" id="GO:0006412">
    <property type="term" value="P:translation"/>
    <property type="evidence" value="ECO:0007669"/>
    <property type="project" value="InterPro"/>
</dbReference>
<dbReference type="GO" id="GO:0019843">
    <property type="term" value="F:rRNA binding"/>
    <property type="evidence" value="ECO:0007669"/>
    <property type="project" value="InterPro"/>
</dbReference>
<dbReference type="Gene3D" id="3.30.70.60">
    <property type="match status" value="1"/>
</dbReference>
<comment type="caution">
    <text evidence="4">The sequence shown here is derived from an EMBL/GenBank/DDBJ whole genome shotgun (WGS) entry which is preliminary data.</text>
</comment>
<dbReference type="STRING" id="1797471.A3A71_00915"/>
<dbReference type="SUPFAM" id="SSF54995">
    <property type="entry name" value="Ribosomal protein S6"/>
    <property type="match status" value="1"/>
</dbReference>
<dbReference type="GO" id="GO:0005840">
    <property type="term" value="C:ribosome"/>
    <property type="evidence" value="ECO:0007669"/>
    <property type="project" value="InterPro"/>
</dbReference>